<gene>
    <name evidence="2" type="ORF">E3202_00660</name>
</gene>
<dbReference type="AlphaFoldDB" id="A0A506UQC8"/>
<dbReference type="PANTHER" id="PTHR46832">
    <property type="entry name" value="5'-METHYLTHIOADENOSINE/S-ADENOSYLHOMOCYSTEINE NUCLEOSIDASE"/>
    <property type="match status" value="1"/>
</dbReference>
<reference evidence="2 3" key="1">
    <citation type="submission" date="2019-03" db="EMBL/GenBank/DDBJ databases">
        <title>The complete genome sequence of Neokomagataea sp. Jb2 NBRC113641.</title>
        <authorList>
            <person name="Chua K.-O."/>
            <person name="Chan K.-G."/>
            <person name="See-Too W.-S."/>
        </authorList>
    </citation>
    <scope>NUCLEOTIDE SEQUENCE [LARGE SCALE GENOMIC DNA]</scope>
    <source>
        <strain evidence="2 3">Jb2</strain>
    </source>
</reference>
<dbReference type="GO" id="GO:0019284">
    <property type="term" value="P:L-methionine salvage from S-adenosylmethionine"/>
    <property type="evidence" value="ECO:0007669"/>
    <property type="project" value="TreeGrafter"/>
</dbReference>
<dbReference type="EMBL" id="SORZ01000001">
    <property type="protein sequence ID" value="TPW35524.1"/>
    <property type="molecule type" value="Genomic_DNA"/>
</dbReference>
<evidence type="ECO:0000313" key="3">
    <source>
        <dbReference type="Proteomes" id="UP000315037"/>
    </source>
</evidence>
<dbReference type="GO" id="GO:0008930">
    <property type="term" value="F:methylthioadenosine nucleosidase activity"/>
    <property type="evidence" value="ECO:0007669"/>
    <property type="project" value="TreeGrafter"/>
</dbReference>
<dbReference type="GO" id="GO:0008782">
    <property type="term" value="F:adenosylhomocysteine nucleosidase activity"/>
    <property type="evidence" value="ECO:0007669"/>
    <property type="project" value="TreeGrafter"/>
</dbReference>
<keyword evidence="3" id="KW-1185">Reference proteome</keyword>
<feature type="domain" description="Nucleoside phosphorylase" evidence="1">
    <location>
        <begin position="42"/>
        <end position="162"/>
    </location>
</feature>
<dbReference type="SUPFAM" id="SSF53167">
    <property type="entry name" value="Purine and uridine phosphorylases"/>
    <property type="match status" value="1"/>
</dbReference>
<dbReference type="InterPro" id="IPR035994">
    <property type="entry name" value="Nucleoside_phosphorylase_sf"/>
</dbReference>
<dbReference type="GO" id="GO:0005829">
    <property type="term" value="C:cytosol"/>
    <property type="evidence" value="ECO:0007669"/>
    <property type="project" value="TreeGrafter"/>
</dbReference>
<accession>A0A506UQC8</accession>
<dbReference type="GO" id="GO:0009116">
    <property type="term" value="P:nucleoside metabolic process"/>
    <property type="evidence" value="ECO:0007669"/>
    <property type="project" value="InterPro"/>
</dbReference>
<dbReference type="Proteomes" id="UP000315037">
    <property type="component" value="Unassembled WGS sequence"/>
</dbReference>
<dbReference type="RefSeq" id="WP_165600034.1">
    <property type="nucleotide sequence ID" value="NZ_SORZ01000001.1"/>
</dbReference>
<dbReference type="Pfam" id="PF01048">
    <property type="entry name" value="PNP_UDP_1"/>
    <property type="match status" value="1"/>
</dbReference>
<evidence type="ECO:0000313" key="2">
    <source>
        <dbReference type="EMBL" id="TPW35524.1"/>
    </source>
</evidence>
<sequence length="225" mass="23584">MPSPLKAGTGRLGIMVGLREEARLIERFFPQAVIALSHAHEAGARRALQQLRQGGAEELLSFGCAGGLDPALKPGTILLADSVVAGGERLPSSEGLSRQFDLGRGVMHGAIVHSPVMVGEVAEKRALHSRTKALAVDMESGVVAQSGLPFAVLRVICDDAARPLPPAAASGLREGRVYLPGLLGSLVRQPGQIGALMVLGRDAAQARASMKTYLENLAELPAKRH</sequence>
<dbReference type="InterPro" id="IPR000845">
    <property type="entry name" value="Nucleoside_phosphorylase_d"/>
</dbReference>
<dbReference type="PANTHER" id="PTHR46832:SF1">
    <property type="entry name" value="5'-METHYLTHIOADENOSINE_S-ADENOSYLHOMOCYSTEINE NUCLEOSIDASE"/>
    <property type="match status" value="1"/>
</dbReference>
<comment type="caution">
    <text evidence="2">The sequence shown here is derived from an EMBL/GenBank/DDBJ whole genome shotgun (WGS) entry which is preliminary data.</text>
</comment>
<proteinExistence type="predicted"/>
<organism evidence="2 3">
    <name type="scientific">Oecophyllibacter saccharovorans</name>
    <dbReference type="NCBI Taxonomy" id="2558360"/>
    <lineage>
        <taxon>Bacteria</taxon>
        <taxon>Pseudomonadati</taxon>
        <taxon>Pseudomonadota</taxon>
        <taxon>Alphaproteobacteria</taxon>
        <taxon>Acetobacterales</taxon>
        <taxon>Acetobacteraceae</taxon>
        <taxon>Oecophyllibacter</taxon>
    </lineage>
</organism>
<evidence type="ECO:0000259" key="1">
    <source>
        <dbReference type="Pfam" id="PF01048"/>
    </source>
</evidence>
<dbReference type="Gene3D" id="3.40.50.1580">
    <property type="entry name" value="Nucleoside phosphorylase domain"/>
    <property type="match status" value="1"/>
</dbReference>
<name>A0A506UQC8_9PROT</name>
<protein>
    <recommendedName>
        <fullName evidence="1">Nucleoside phosphorylase domain-containing protein</fullName>
    </recommendedName>
</protein>